<dbReference type="SUPFAM" id="SSF47616">
    <property type="entry name" value="GST C-terminal domain-like"/>
    <property type="match status" value="1"/>
</dbReference>
<dbReference type="Pfam" id="PF02798">
    <property type="entry name" value="GST_N"/>
    <property type="match status" value="1"/>
</dbReference>
<evidence type="ECO:0000256" key="1">
    <source>
        <dbReference type="ARBA" id="ARBA00007409"/>
    </source>
</evidence>
<dbReference type="Gene3D" id="1.20.1050.10">
    <property type="match status" value="1"/>
</dbReference>
<dbReference type="InterPro" id="IPR004045">
    <property type="entry name" value="Glutathione_S-Trfase_N"/>
</dbReference>
<dbReference type="KEGG" id="maer:DAI18_11125"/>
<dbReference type="InterPro" id="IPR036282">
    <property type="entry name" value="Glutathione-S-Trfase_C_sf"/>
</dbReference>
<organism evidence="6 7">
    <name type="scientific">Microvirgula aerodenitrificans</name>
    <dbReference type="NCBI Taxonomy" id="57480"/>
    <lineage>
        <taxon>Bacteria</taxon>
        <taxon>Pseudomonadati</taxon>
        <taxon>Pseudomonadota</taxon>
        <taxon>Betaproteobacteria</taxon>
        <taxon>Neisseriales</taxon>
        <taxon>Aquaspirillaceae</taxon>
        <taxon>Microvirgula</taxon>
    </lineage>
</organism>
<dbReference type="Gene3D" id="3.40.30.10">
    <property type="entry name" value="Glutaredoxin"/>
    <property type="match status" value="1"/>
</dbReference>
<dbReference type="SFLD" id="SFLDG01150">
    <property type="entry name" value="Main.1:_Beta-like"/>
    <property type="match status" value="1"/>
</dbReference>
<evidence type="ECO:0000313" key="7">
    <source>
        <dbReference type="Proteomes" id="UP000244173"/>
    </source>
</evidence>
<evidence type="ECO:0000259" key="5">
    <source>
        <dbReference type="PROSITE" id="PS50405"/>
    </source>
</evidence>
<keyword evidence="7" id="KW-1185">Reference proteome</keyword>
<keyword evidence="2 6" id="KW-0808">Transferase</keyword>
<dbReference type="Proteomes" id="UP000244173">
    <property type="component" value="Chromosome"/>
</dbReference>
<dbReference type="Pfam" id="PF00043">
    <property type="entry name" value="GST_C"/>
    <property type="match status" value="1"/>
</dbReference>
<dbReference type="CDD" id="cd03047">
    <property type="entry name" value="GST_N_2"/>
    <property type="match status" value="1"/>
</dbReference>
<dbReference type="PANTHER" id="PTHR44051:SF19">
    <property type="entry name" value="DISULFIDE-BOND OXIDOREDUCTASE YFCG"/>
    <property type="match status" value="1"/>
</dbReference>
<feature type="domain" description="GST N-terminal" evidence="4">
    <location>
        <begin position="1"/>
        <end position="81"/>
    </location>
</feature>
<evidence type="ECO:0000256" key="2">
    <source>
        <dbReference type="ARBA" id="ARBA00022679"/>
    </source>
</evidence>
<accession>A0A2S0PB44</accession>
<reference evidence="6 7" key="1">
    <citation type="submission" date="2018-04" db="EMBL/GenBank/DDBJ databases">
        <title>Denitrifier Microvirgula.</title>
        <authorList>
            <person name="Anderson E."/>
            <person name="Jang J."/>
            <person name="Ishii S."/>
        </authorList>
    </citation>
    <scope>NUCLEOTIDE SEQUENCE [LARGE SCALE GENOMIC DNA]</scope>
    <source>
        <strain evidence="6 7">BE2.4</strain>
    </source>
</reference>
<dbReference type="EMBL" id="CP028519">
    <property type="protein sequence ID" value="AVY94533.1"/>
    <property type="molecule type" value="Genomic_DNA"/>
</dbReference>
<dbReference type="STRING" id="1122240.GCA_000620105_00256"/>
<name>A0A2S0PB44_9NEIS</name>
<dbReference type="InterPro" id="IPR010987">
    <property type="entry name" value="Glutathione-S-Trfase_C-like"/>
</dbReference>
<dbReference type="PANTHER" id="PTHR44051">
    <property type="entry name" value="GLUTATHIONE S-TRANSFERASE-RELATED"/>
    <property type="match status" value="1"/>
</dbReference>
<dbReference type="InterPro" id="IPR036249">
    <property type="entry name" value="Thioredoxin-like_sf"/>
</dbReference>
<dbReference type="InterPro" id="IPR040079">
    <property type="entry name" value="Glutathione_S-Trfase"/>
</dbReference>
<evidence type="ECO:0000313" key="6">
    <source>
        <dbReference type="EMBL" id="AVY94533.1"/>
    </source>
</evidence>
<gene>
    <name evidence="6" type="ORF">DAI18_11125</name>
</gene>
<dbReference type="SFLD" id="SFLDG00358">
    <property type="entry name" value="Main_(cytGST)"/>
    <property type="match status" value="1"/>
</dbReference>
<dbReference type="PROSITE" id="PS50405">
    <property type="entry name" value="GST_CTER"/>
    <property type="match status" value="1"/>
</dbReference>
<dbReference type="GO" id="GO:0016740">
    <property type="term" value="F:transferase activity"/>
    <property type="evidence" value="ECO:0007669"/>
    <property type="project" value="UniProtKB-KW"/>
</dbReference>
<dbReference type="PROSITE" id="PS50404">
    <property type="entry name" value="GST_NTER"/>
    <property type="match status" value="1"/>
</dbReference>
<proteinExistence type="inferred from homology"/>
<comment type="similarity">
    <text evidence="1 3">Belongs to the GST superfamily.</text>
</comment>
<dbReference type="FunFam" id="3.40.30.10:FF:000039">
    <property type="entry name" value="Glutathione S-transferase domain"/>
    <property type="match status" value="1"/>
</dbReference>
<dbReference type="SUPFAM" id="SSF52833">
    <property type="entry name" value="Thioredoxin-like"/>
    <property type="match status" value="1"/>
</dbReference>
<protein>
    <submittedName>
        <fullName evidence="6">Glutathione S-transferase family protein</fullName>
    </submittedName>
</protein>
<evidence type="ECO:0000256" key="3">
    <source>
        <dbReference type="RuleBase" id="RU003494"/>
    </source>
</evidence>
<dbReference type="SFLD" id="SFLDS00019">
    <property type="entry name" value="Glutathione_Transferase_(cytos"/>
    <property type="match status" value="1"/>
</dbReference>
<feature type="domain" description="GST C-terminal" evidence="5">
    <location>
        <begin position="86"/>
        <end position="215"/>
    </location>
</feature>
<dbReference type="InterPro" id="IPR004046">
    <property type="entry name" value="GST_C"/>
</dbReference>
<dbReference type="RefSeq" id="WP_084299722.1">
    <property type="nucleotide sequence ID" value="NZ_CP028519.1"/>
</dbReference>
<dbReference type="OrthoDB" id="9810080at2"/>
<dbReference type="AlphaFoldDB" id="A0A2S0PB44"/>
<sequence>MITLYGRRNSGNVQKVLWTLDEIGIGYQRLNAGGSFGGTQVADYLALNPNGKVPTLVDGDLALFESNTIVRYLAARYGKDSLWPADPAQRAAREKWMDWELSTLAPVVGPAFLATIRTAPAERDHKLIAARAAALADTFGLLDRELARTPYLSGAEFGLADIPAGTLTARYRALPLDRPTLVHVDAWFERLSARPAFRRHVLIEIGSTPDEWTRLERAEAGQTGKQ</sequence>
<evidence type="ECO:0000259" key="4">
    <source>
        <dbReference type="PROSITE" id="PS50404"/>
    </source>
</evidence>